<dbReference type="RefSeq" id="WP_166946746.1">
    <property type="nucleotide sequence ID" value="NZ_JAARLZ010000002.1"/>
</dbReference>
<dbReference type="Proteomes" id="UP000490980">
    <property type="component" value="Unassembled WGS sequence"/>
</dbReference>
<keyword evidence="2" id="KW-1185">Reference proteome</keyword>
<proteinExistence type="predicted"/>
<organism evidence="1 2">
    <name type="scientific">Luteibacter anthropi</name>
    <dbReference type="NCBI Taxonomy" id="564369"/>
    <lineage>
        <taxon>Bacteria</taxon>
        <taxon>Pseudomonadati</taxon>
        <taxon>Pseudomonadota</taxon>
        <taxon>Gammaproteobacteria</taxon>
        <taxon>Lysobacterales</taxon>
        <taxon>Rhodanobacteraceae</taxon>
        <taxon>Luteibacter</taxon>
    </lineage>
</organism>
<accession>A0A7X5U874</accession>
<dbReference type="EMBL" id="JAARLZ010000002">
    <property type="protein sequence ID" value="NII05656.1"/>
    <property type="molecule type" value="Genomic_DNA"/>
</dbReference>
<comment type="caution">
    <text evidence="1">The sequence shown here is derived from an EMBL/GenBank/DDBJ whole genome shotgun (WGS) entry which is preliminary data.</text>
</comment>
<name>A0A7X5U874_9GAMM</name>
<evidence type="ECO:0000313" key="1">
    <source>
        <dbReference type="EMBL" id="NII05656.1"/>
    </source>
</evidence>
<sequence>MPLIALLATQHQTMCKKARIYAGSGDLQYFLLPSHIGQRITPHSIINRSRKPAWLKGFAMIDMGHYRRLYRHPTRAFSAAEDGKV</sequence>
<dbReference type="AlphaFoldDB" id="A0A7X5U874"/>
<evidence type="ECO:0000313" key="2">
    <source>
        <dbReference type="Proteomes" id="UP000490980"/>
    </source>
</evidence>
<protein>
    <submittedName>
        <fullName evidence="1">Uncharacterized protein</fullName>
    </submittedName>
</protein>
<gene>
    <name evidence="1" type="ORF">HBF25_04525</name>
</gene>
<reference evidence="1 2" key="1">
    <citation type="submission" date="2020-03" db="EMBL/GenBank/DDBJ databases">
        <authorList>
            <person name="Lai Q."/>
        </authorList>
    </citation>
    <scope>NUCLEOTIDE SEQUENCE [LARGE SCALE GENOMIC DNA]</scope>
    <source>
        <strain evidence="1 2">CCUG 25036</strain>
    </source>
</reference>